<dbReference type="EMBL" id="LT629790">
    <property type="protein sequence ID" value="SDU35828.1"/>
    <property type="molecule type" value="Genomic_DNA"/>
</dbReference>
<name>A0AAX2D970_9PSED</name>
<dbReference type="Proteomes" id="UP000183772">
    <property type="component" value="Chromosome I"/>
</dbReference>
<gene>
    <name evidence="1" type="ORF">SAMN05216476_1646</name>
</gene>
<organism evidence="1 2">
    <name type="scientific">Pseudomonas mediterranea</name>
    <dbReference type="NCBI Taxonomy" id="183795"/>
    <lineage>
        <taxon>Bacteria</taxon>
        <taxon>Pseudomonadati</taxon>
        <taxon>Pseudomonadota</taxon>
        <taxon>Gammaproteobacteria</taxon>
        <taxon>Pseudomonadales</taxon>
        <taxon>Pseudomonadaceae</taxon>
        <taxon>Pseudomonas</taxon>
    </lineage>
</organism>
<keyword evidence="2" id="KW-1185">Reference proteome</keyword>
<sequence>MVGLNIYLKAQDYPLWRGSLLPLGGVAVVGRVQVVYLEEYVAGFGAALPPSGSKLPRHRGWVLQSRAVLSHGIRFTWDIP</sequence>
<evidence type="ECO:0000313" key="2">
    <source>
        <dbReference type="Proteomes" id="UP000183772"/>
    </source>
</evidence>
<reference evidence="1 2" key="1">
    <citation type="submission" date="2016-10" db="EMBL/GenBank/DDBJ databases">
        <authorList>
            <person name="Varghese N."/>
            <person name="Submissions S."/>
        </authorList>
    </citation>
    <scope>NUCLEOTIDE SEQUENCE [LARGE SCALE GENOMIC DNA]</scope>
    <source>
        <strain evidence="1 2">DSM 16733</strain>
    </source>
</reference>
<dbReference type="AlphaFoldDB" id="A0AAX2D970"/>
<protein>
    <submittedName>
        <fullName evidence="1">Uncharacterized protein</fullName>
    </submittedName>
</protein>
<accession>A0AAX2D970</accession>
<evidence type="ECO:0000313" key="1">
    <source>
        <dbReference type="EMBL" id="SDU35828.1"/>
    </source>
</evidence>
<proteinExistence type="predicted"/>